<accession>A0A385YV28</accession>
<organism evidence="2 3">
    <name type="scientific">Paenisporosarcina cavernae</name>
    <dbReference type="NCBI Taxonomy" id="2320858"/>
    <lineage>
        <taxon>Bacteria</taxon>
        <taxon>Bacillati</taxon>
        <taxon>Bacillota</taxon>
        <taxon>Bacilli</taxon>
        <taxon>Bacillales</taxon>
        <taxon>Caryophanaceae</taxon>
        <taxon>Paenisporosarcina</taxon>
    </lineage>
</organism>
<dbReference type="Proteomes" id="UP000265725">
    <property type="component" value="Chromosome"/>
</dbReference>
<reference evidence="3" key="1">
    <citation type="submission" date="2018-09" db="EMBL/GenBank/DDBJ databases">
        <authorList>
            <person name="Zhu H."/>
        </authorList>
    </citation>
    <scope>NUCLEOTIDE SEQUENCE [LARGE SCALE GENOMIC DNA]</scope>
    <source>
        <strain evidence="3">K2R23-3</strain>
    </source>
</reference>
<evidence type="ECO:0000256" key="1">
    <source>
        <dbReference type="SAM" id="Phobius"/>
    </source>
</evidence>
<keyword evidence="3" id="KW-1185">Reference proteome</keyword>
<keyword evidence="1" id="KW-1133">Transmembrane helix</keyword>
<feature type="transmembrane region" description="Helical" evidence="1">
    <location>
        <begin position="36"/>
        <end position="57"/>
    </location>
</feature>
<dbReference type="EMBL" id="CP032418">
    <property type="protein sequence ID" value="AYC29767.1"/>
    <property type="molecule type" value="Genomic_DNA"/>
</dbReference>
<sequence length="62" mass="7645">MRRYNPHLLPPWLRKCRFYCKDICVPIFCFQFIRVIFIPTTLDVFLLIILLFLVFAFHHDML</sequence>
<evidence type="ECO:0000313" key="2">
    <source>
        <dbReference type="EMBL" id="AYC29767.1"/>
    </source>
</evidence>
<dbReference type="AlphaFoldDB" id="A0A385YV28"/>
<evidence type="ECO:0000313" key="3">
    <source>
        <dbReference type="Proteomes" id="UP000265725"/>
    </source>
</evidence>
<proteinExistence type="predicted"/>
<dbReference type="KEGG" id="paek:D3873_07620"/>
<gene>
    <name evidence="2" type="ORF">D3873_07620</name>
</gene>
<name>A0A385YV28_9BACL</name>
<keyword evidence="1" id="KW-0472">Membrane</keyword>
<keyword evidence="1" id="KW-0812">Transmembrane</keyword>
<protein>
    <submittedName>
        <fullName evidence="2">Uncharacterized protein</fullName>
    </submittedName>
</protein>
<dbReference type="OrthoDB" id="2456214at2"/>